<evidence type="ECO:0000256" key="6">
    <source>
        <dbReference type="ARBA" id="ARBA00022777"/>
    </source>
</evidence>
<keyword evidence="4 9" id="KW-0808">Transferase</keyword>
<dbReference type="EC" id="2.7.1.100" evidence="3"/>
<dbReference type="SUPFAM" id="SSF56112">
    <property type="entry name" value="Protein kinase-like (PK-like)"/>
    <property type="match status" value="1"/>
</dbReference>
<comment type="subunit">
    <text evidence="2">Homodimer.</text>
</comment>
<dbReference type="Gene3D" id="3.90.1200.10">
    <property type="match status" value="1"/>
</dbReference>
<evidence type="ECO:0000256" key="2">
    <source>
        <dbReference type="ARBA" id="ARBA00011738"/>
    </source>
</evidence>
<dbReference type="RefSeq" id="WP_304384837.1">
    <property type="nucleotide sequence ID" value="NZ_JAUPBL010000019.1"/>
</dbReference>
<accession>A0ABT8Z1C4</accession>
<reference evidence="9" key="1">
    <citation type="submission" date="2023-07" db="EMBL/GenBank/DDBJ databases">
        <title>Mucosal microbiota of week-old chicken and adult hens.</title>
        <authorList>
            <person name="Volf J."/>
            <person name="Karasova D."/>
            <person name="Crhanova M."/>
            <person name="Faldynova M."/>
            <person name="Prikrylova H."/>
            <person name="Zeman M."/>
            <person name="Babak V."/>
            <person name="Rajova J."/>
            <person name="Rychlik I."/>
        </authorList>
    </citation>
    <scope>NUCLEOTIDE SEQUENCE</scope>
    <source>
        <strain evidence="9">ET902</strain>
    </source>
</reference>
<protein>
    <recommendedName>
        <fullName evidence="3">S-methyl-5-thioribose kinase</fullName>
        <ecNumber evidence="3">2.7.1.100</ecNumber>
    </recommendedName>
</protein>
<dbReference type="InterPro" id="IPR002575">
    <property type="entry name" value="Aminoglycoside_PTrfase"/>
</dbReference>
<dbReference type="InterPro" id="IPR009212">
    <property type="entry name" value="Methylthioribose_kinase"/>
</dbReference>
<comment type="caution">
    <text evidence="9">The sequence shown here is derived from an EMBL/GenBank/DDBJ whole genome shotgun (WGS) entry which is preliminary data.</text>
</comment>
<keyword evidence="10" id="KW-1185">Reference proteome</keyword>
<dbReference type="Gene3D" id="3.30.200.20">
    <property type="entry name" value="Phosphorylase Kinase, domain 1"/>
    <property type="match status" value="1"/>
</dbReference>
<organism evidence="9 10">
    <name type="scientific">Brachyspira innocens</name>
    <dbReference type="NCBI Taxonomy" id="13264"/>
    <lineage>
        <taxon>Bacteria</taxon>
        <taxon>Pseudomonadati</taxon>
        <taxon>Spirochaetota</taxon>
        <taxon>Spirochaetia</taxon>
        <taxon>Brachyspirales</taxon>
        <taxon>Brachyspiraceae</taxon>
        <taxon>Brachyspira</taxon>
    </lineage>
</organism>
<proteinExistence type="inferred from homology"/>
<dbReference type="Pfam" id="PF01636">
    <property type="entry name" value="APH"/>
    <property type="match status" value="1"/>
</dbReference>
<dbReference type="InterPro" id="IPR011009">
    <property type="entry name" value="Kinase-like_dom_sf"/>
</dbReference>
<dbReference type="NCBIfam" id="TIGR01767">
    <property type="entry name" value="MTRK"/>
    <property type="match status" value="1"/>
</dbReference>
<name>A0ABT8Z1C4_9SPIR</name>
<keyword evidence="6 9" id="KW-0418">Kinase</keyword>
<dbReference type="PANTHER" id="PTHR34273">
    <property type="entry name" value="METHYLTHIORIBOSE KINASE"/>
    <property type="match status" value="1"/>
</dbReference>
<sequence>MVRFNEYFLMEEKDVLLYVKNKLKYFKQDDNISCKEIGDGNINYVYRISNGKDSIILKQAGVHTRSNSSGRILDMNRNAREAQVLSYYGDILPDLAPKIICIDKVMNLFVMEDLKNYTILRDALIKGQIYHHLQEQLTDFIVESTLSTADFFTDAFSKKDNVAKYINKELCKISEELVFREPFFNLLNENSFSESLNKFVEEKLYKNKTLQLEAAKLKYEFMNNAQALIHGDLHTGSIFVNDDYVKVMDCEFAFYGPIGYDLGTIIANFIFAYVYHFNVTNDKNYTSFLFVVIDDIIRLFKNKFITKFIHETNDISVKNNEDFIEFYLLEVLKTAFGICGLEILRRTTGCAKVKEIESVNDKETRRNIEYILLNIGIECITYRDKLAEEEKFMKFIDNIIQKIDFDNI</sequence>
<evidence type="ECO:0000256" key="4">
    <source>
        <dbReference type="ARBA" id="ARBA00022679"/>
    </source>
</evidence>
<evidence type="ECO:0000313" key="10">
    <source>
        <dbReference type="Proteomes" id="UP001175147"/>
    </source>
</evidence>
<evidence type="ECO:0000256" key="7">
    <source>
        <dbReference type="ARBA" id="ARBA00022840"/>
    </source>
</evidence>
<dbReference type="GO" id="GO:0046522">
    <property type="term" value="F:S-methyl-5-thioribose kinase activity"/>
    <property type="evidence" value="ECO:0007669"/>
    <property type="project" value="UniProtKB-EC"/>
</dbReference>
<evidence type="ECO:0000256" key="3">
    <source>
        <dbReference type="ARBA" id="ARBA00012128"/>
    </source>
</evidence>
<evidence type="ECO:0000313" key="9">
    <source>
        <dbReference type="EMBL" id="MDO7021670.1"/>
    </source>
</evidence>
<dbReference type="PANTHER" id="PTHR34273:SF2">
    <property type="entry name" value="METHYLTHIORIBOSE KINASE"/>
    <property type="match status" value="1"/>
</dbReference>
<dbReference type="Proteomes" id="UP001175147">
    <property type="component" value="Unassembled WGS sequence"/>
</dbReference>
<gene>
    <name evidence="9" type="primary">mtnK</name>
    <name evidence="9" type="ORF">Q5M86_12905</name>
</gene>
<evidence type="ECO:0000259" key="8">
    <source>
        <dbReference type="Pfam" id="PF01636"/>
    </source>
</evidence>
<comment type="similarity">
    <text evidence="1">Belongs to the methylthioribose kinase family.</text>
</comment>
<evidence type="ECO:0000256" key="1">
    <source>
        <dbReference type="ARBA" id="ARBA00010165"/>
    </source>
</evidence>
<dbReference type="PIRSF" id="PIRSF031134">
    <property type="entry name" value="MTRK"/>
    <property type="match status" value="1"/>
</dbReference>
<dbReference type="EMBL" id="JAUPBM010000264">
    <property type="protein sequence ID" value="MDO7021670.1"/>
    <property type="molecule type" value="Genomic_DNA"/>
</dbReference>
<keyword evidence="7" id="KW-0067">ATP-binding</keyword>
<feature type="domain" description="Aminoglycoside phosphotransferase" evidence="8">
    <location>
        <begin position="223"/>
        <end position="270"/>
    </location>
</feature>
<evidence type="ECO:0000256" key="5">
    <source>
        <dbReference type="ARBA" id="ARBA00022741"/>
    </source>
</evidence>
<keyword evidence="5" id="KW-0547">Nucleotide-binding</keyword>